<organism evidence="3 4">
    <name type="scientific">[Myrmecia] bisecta</name>
    <dbReference type="NCBI Taxonomy" id="41462"/>
    <lineage>
        <taxon>Eukaryota</taxon>
        <taxon>Viridiplantae</taxon>
        <taxon>Chlorophyta</taxon>
        <taxon>core chlorophytes</taxon>
        <taxon>Trebouxiophyceae</taxon>
        <taxon>Trebouxiales</taxon>
        <taxon>Trebouxiaceae</taxon>
        <taxon>Myrmecia</taxon>
    </lineage>
</organism>
<feature type="domain" description="FAS1" evidence="2">
    <location>
        <begin position="29"/>
        <end position="186"/>
    </location>
</feature>
<dbReference type="InterPro" id="IPR036378">
    <property type="entry name" value="FAS1_dom_sf"/>
</dbReference>
<accession>A0AAW1PCE9</accession>
<protein>
    <recommendedName>
        <fullName evidence="2">FAS1 domain-containing protein</fullName>
    </recommendedName>
</protein>
<dbReference type="PANTHER" id="PTHR10900:SF77">
    <property type="entry name" value="FI19380P1"/>
    <property type="match status" value="1"/>
</dbReference>
<keyword evidence="4" id="KW-1185">Reference proteome</keyword>
<dbReference type="Gene3D" id="2.30.180.10">
    <property type="entry name" value="FAS1 domain"/>
    <property type="match status" value="1"/>
</dbReference>
<comment type="caution">
    <text evidence="3">The sequence shown here is derived from an EMBL/GenBank/DDBJ whole genome shotgun (WGS) entry which is preliminary data.</text>
</comment>
<dbReference type="InterPro" id="IPR000782">
    <property type="entry name" value="FAS1_domain"/>
</dbReference>
<evidence type="ECO:0000313" key="4">
    <source>
        <dbReference type="Proteomes" id="UP001489004"/>
    </source>
</evidence>
<dbReference type="GO" id="GO:0005615">
    <property type="term" value="C:extracellular space"/>
    <property type="evidence" value="ECO:0007669"/>
    <property type="project" value="TreeGrafter"/>
</dbReference>
<evidence type="ECO:0000256" key="1">
    <source>
        <dbReference type="SAM" id="SignalP"/>
    </source>
</evidence>
<keyword evidence="1" id="KW-0732">Signal</keyword>
<dbReference type="SUPFAM" id="SSF82153">
    <property type="entry name" value="FAS1 domain"/>
    <property type="match status" value="1"/>
</dbReference>
<dbReference type="InterPro" id="IPR050904">
    <property type="entry name" value="Adhesion/Biosynth-related"/>
</dbReference>
<feature type="chain" id="PRO_5043486402" description="FAS1 domain-containing protein" evidence="1">
    <location>
        <begin position="20"/>
        <end position="200"/>
    </location>
</feature>
<proteinExistence type="predicted"/>
<evidence type="ECO:0000259" key="2">
    <source>
        <dbReference type="PROSITE" id="PS50213"/>
    </source>
</evidence>
<evidence type="ECO:0000313" key="3">
    <source>
        <dbReference type="EMBL" id="KAK9806119.1"/>
    </source>
</evidence>
<dbReference type="EMBL" id="JALJOR010000014">
    <property type="protein sequence ID" value="KAK9806119.1"/>
    <property type="molecule type" value="Genomic_DNA"/>
</dbReference>
<dbReference type="Proteomes" id="UP001489004">
    <property type="component" value="Unassembled WGS sequence"/>
</dbReference>
<name>A0AAW1PCE9_9CHLO</name>
<dbReference type="SMART" id="SM00554">
    <property type="entry name" value="FAS1"/>
    <property type="match status" value="1"/>
</dbReference>
<dbReference type="PROSITE" id="PS50213">
    <property type="entry name" value="FAS1"/>
    <property type="match status" value="1"/>
</dbReference>
<dbReference type="AlphaFoldDB" id="A0AAW1PCE9"/>
<reference evidence="3 4" key="1">
    <citation type="journal article" date="2024" name="Nat. Commun.">
        <title>Phylogenomics reveals the evolutionary origins of lichenization in chlorophyte algae.</title>
        <authorList>
            <person name="Puginier C."/>
            <person name="Libourel C."/>
            <person name="Otte J."/>
            <person name="Skaloud P."/>
            <person name="Haon M."/>
            <person name="Grisel S."/>
            <person name="Petersen M."/>
            <person name="Berrin J.G."/>
            <person name="Delaux P.M."/>
            <person name="Dal Grande F."/>
            <person name="Keller J."/>
        </authorList>
    </citation>
    <scope>NUCLEOTIDE SEQUENCE [LARGE SCALE GENOMIC DNA]</scope>
    <source>
        <strain evidence="3 4">SAG 2043</strain>
    </source>
</reference>
<dbReference type="Pfam" id="PF02469">
    <property type="entry name" value="Fasciclin"/>
    <property type="match status" value="1"/>
</dbReference>
<feature type="signal peptide" evidence="1">
    <location>
        <begin position="1"/>
        <end position="19"/>
    </location>
</feature>
<dbReference type="PANTHER" id="PTHR10900">
    <property type="entry name" value="PERIOSTIN-RELATED"/>
    <property type="match status" value="1"/>
</dbReference>
<gene>
    <name evidence="3" type="ORF">WJX72_002189</name>
</gene>
<sequence>MNCNAVIPLCLLAIVGAAAQAPAPGPASCASIVQTAQATPALSTLVQAVAAAGLVAPLSNSTAELTVFAPTNAAFAELLAALNLTSAQLLASPSLRPILLAHVVPGAFQSSKLSNGLAVPTLLPGANLTVLISSAPAPAPAQAAAPSPTGAHVVAVDVESAQSIAQVILPDVPACKSVVHVVDTVLVPSEDAIAQSLATA</sequence>